<reference evidence="2 3" key="1">
    <citation type="submission" date="2017-09" db="EMBL/GenBank/DDBJ databases">
        <authorList>
            <person name="Ehlers B."/>
            <person name="Leendertz F.H."/>
        </authorList>
    </citation>
    <scope>NUCLEOTIDE SEQUENCE [LARGE SCALE GENOMIC DNA]</scope>
    <source>
        <strain evidence="2 3">CGMCC 4.6857</strain>
    </source>
</reference>
<sequence length="186" mass="19766">MTRGGKDARDLRTKLVFWTLLAAAALGWMWLNALGVREFGEEALARSGLIGTKGTVTITACATEVLDTEINTRITDCAGPFTPDGETTASPDQVRVAFVRDEMTKGTRVDVRLVDDVAYESSWWRLTAGTAGALFFGLLGGLPLIPLTVLAYQRIAGPTATMRHGLAVGLLASAAIAGEWTIAALL</sequence>
<evidence type="ECO:0000313" key="3">
    <source>
        <dbReference type="Proteomes" id="UP000219612"/>
    </source>
</evidence>
<protein>
    <submittedName>
        <fullName evidence="2">Uncharacterized protein</fullName>
    </submittedName>
</protein>
<organism evidence="2 3">
    <name type="scientific">Paractinoplanes atraurantiacus</name>
    <dbReference type="NCBI Taxonomy" id="1036182"/>
    <lineage>
        <taxon>Bacteria</taxon>
        <taxon>Bacillati</taxon>
        <taxon>Actinomycetota</taxon>
        <taxon>Actinomycetes</taxon>
        <taxon>Micromonosporales</taxon>
        <taxon>Micromonosporaceae</taxon>
        <taxon>Paractinoplanes</taxon>
    </lineage>
</organism>
<feature type="transmembrane region" description="Helical" evidence="1">
    <location>
        <begin position="12"/>
        <end position="31"/>
    </location>
</feature>
<evidence type="ECO:0000313" key="2">
    <source>
        <dbReference type="EMBL" id="SNY73624.1"/>
    </source>
</evidence>
<keyword evidence="1" id="KW-1133">Transmembrane helix</keyword>
<name>A0A285KLV2_9ACTN</name>
<keyword evidence="3" id="KW-1185">Reference proteome</keyword>
<gene>
    <name evidence="2" type="ORF">SAMN05421748_1482</name>
</gene>
<dbReference type="Proteomes" id="UP000219612">
    <property type="component" value="Unassembled WGS sequence"/>
</dbReference>
<proteinExistence type="predicted"/>
<dbReference type="EMBL" id="OBDY01000048">
    <property type="protein sequence ID" value="SNY73624.1"/>
    <property type="molecule type" value="Genomic_DNA"/>
</dbReference>
<keyword evidence="1" id="KW-0812">Transmembrane</keyword>
<keyword evidence="1" id="KW-0472">Membrane</keyword>
<evidence type="ECO:0000256" key="1">
    <source>
        <dbReference type="SAM" id="Phobius"/>
    </source>
</evidence>
<feature type="transmembrane region" description="Helical" evidence="1">
    <location>
        <begin position="164"/>
        <end position="185"/>
    </location>
</feature>
<accession>A0A285KLV2</accession>
<feature type="transmembrane region" description="Helical" evidence="1">
    <location>
        <begin position="131"/>
        <end position="152"/>
    </location>
</feature>
<dbReference type="AlphaFoldDB" id="A0A285KLV2"/>